<feature type="chain" id="PRO_5024308467" evidence="1">
    <location>
        <begin position="31"/>
        <end position="148"/>
    </location>
</feature>
<keyword evidence="3" id="KW-1185">Reference proteome</keyword>
<organism evidence="2 3">
    <name type="scientific">Bradyrhizobium cytisi</name>
    <dbReference type="NCBI Taxonomy" id="515489"/>
    <lineage>
        <taxon>Bacteria</taxon>
        <taxon>Pseudomonadati</taxon>
        <taxon>Pseudomonadota</taxon>
        <taxon>Alphaproteobacteria</taxon>
        <taxon>Hyphomicrobiales</taxon>
        <taxon>Nitrobacteraceae</taxon>
        <taxon>Bradyrhizobium</taxon>
    </lineage>
</organism>
<feature type="signal peptide" evidence="1">
    <location>
        <begin position="1"/>
        <end position="30"/>
    </location>
</feature>
<protein>
    <submittedName>
        <fullName evidence="2">Uncharacterized protein</fullName>
    </submittedName>
</protein>
<keyword evidence="1" id="KW-0732">Signal</keyword>
<name>A0A5S4WRX2_9BRAD</name>
<evidence type="ECO:0000256" key="1">
    <source>
        <dbReference type="SAM" id="SignalP"/>
    </source>
</evidence>
<dbReference type="AlphaFoldDB" id="A0A5S4WRX2"/>
<dbReference type="OrthoDB" id="8234890at2"/>
<dbReference type="RefSeq" id="WP_148751748.1">
    <property type="nucleotide sequence ID" value="NZ_VSSR01000023.1"/>
</dbReference>
<proteinExistence type="predicted"/>
<comment type="caution">
    <text evidence="2">The sequence shown here is derived from an EMBL/GenBank/DDBJ whole genome shotgun (WGS) entry which is preliminary data.</text>
</comment>
<reference evidence="2 3" key="1">
    <citation type="submission" date="2019-08" db="EMBL/GenBank/DDBJ databases">
        <title>Bradyrhizobium hipponensis sp. nov., a rhizobium isolated from a Lupinus angustifolius root nodule in Tunisia.</title>
        <authorList>
            <person name="Off K."/>
            <person name="Rejili M."/>
            <person name="Mars M."/>
            <person name="Brachmann A."/>
            <person name="Marin M."/>
        </authorList>
    </citation>
    <scope>NUCLEOTIDE SEQUENCE [LARGE SCALE GENOMIC DNA]</scope>
    <source>
        <strain evidence="2 3">CTAW11</strain>
    </source>
</reference>
<sequence>MPQIQKVFFQKVFFGAVALAATLGAVQVGAVQLASGHDLADRWQALAEQPAQTSARSVASHDVNRAGKSDRLGDLKPAAVATRTVSMRLNDLTDTSVLLRVPAVIETGNAKSAPTMLKPGRKPTIACEPMVSSLTEVAKLLQPGRCVT</sequence>
<dbReference type="Proteomes" id="UP000324853">
    <property type="component" value="Unassembled WGS sequence"/>
</dbReference>
<dbReference type="EMBL" id="VSSR01000023">
    <property type="protein sequence ID" value="TYL84271.1"/>
    <property type="molecule type" value="Genomic_DNA"/>
</dbReference>
<gene>
    <name evidence="2" type="ORF">FXB38_15600</name>
</gene>
<evidence type="ECO:0000313" key="3">
    <source>
        <dbReference type="Proteomes" id="UP000324853"/>
    </source>
</evidence>
<evidence type="ECO:0000313" key="2">
    <source>
        <dbReference type="EMBL" id="TYL84271.1"/>
    </source>
</evidence>
<accession>A0A5S4WRX2</accession>